<dbReference type="PIRSF" id="PIRSF000876">
    <property type="entry name" value="RR_chemtxs_CheB"/>
    <property type="match status" value="1"/>
</dbReference>
<evidence type="ECO:0000313" key="9">
    <source>
        <dbReference type="Proteomes" id="UP000309673"/>
    </source>
</evidence>
<dbReference type="InterPro" id="IPR008248">
    <property type="entry name" value="CheB-like"/>
</dbReference>
<dbReference type="Pfam" id="PF00072">
    <property type="entry name" value="Response_reg"/>
    <property type="match status" value="1"/>
</dbReference>
<protein>
    <recommendedName>
        <fullName evidence="3">Protein-glutamate methylesterase/protein-glutamine glutaminase</fullName>
        <ecNumber evidence="3">3.1.1.61</ecNumber>
        <ecNumber evidence="3">3.5.1.44</ecNumber>
    </recommendedName>
</protein>
<dbReference type="GO" id="GO:0050568">
    <property type="term" value="F:protein-glutamine glutaminase activity"/>
    <property type="evidence" value="ECO:0007669"/>
    <property type="project" value="UniProtKB-UniRule"/>
</dbReference>
<feature type="modified residue" description="4-aspartylphosphate" evidence="3 5">
    <location>
        <position position="56"/>
    </location>
</feature>
<dbReference type="InterPro" id="IPR011006">
    <property type="entry name" value="CheY-like_superfamily"/>
</dbReference>
<dbReference type="InterPro" id="IPR001789">
    <property type="entry name" value="Sig_transdc_resp-reg_receiver"/>
</dbReference>
<dbReference type="Gene3D" id="3.40.50.2300">
    <property type="match status" value="1"/>
</dbReference>
<organism evidence="8 9">
    <name type="scientific">Cohnella pontilimi</name>
    <dbReference type="NCBI Taxonomy" id="2564100"/>
    <lineage>
        <taxon>Bacteria</taxon>
        <taxon>Bacillati</taxon>
        <taxon>Bacillota</taxon>
        <taxon>Bacilli</taxon>
        <taxon>Bacillales</taxon>
        <taxon>Paenibacillaceae</taxon>
        <taxon>Cohnella</taxon>
    </lineage>
</organism>
<proteinExistence type="inferred from homology"/>
<dbReference type="EMBL" id="SUPK01000003">
    <property type="protein sequence ID" value="TJY42601.1"/>
    <property type="molecule type" value="Genomic_DNA"/>
</dbReference>
<dbReference type="Proteomes" id="UP000309673">
    <property type="component" value="Unassembled WGS sequence"/>
</dbReference>
<comment type="caution">
    <text evidence="8">The sequence shown here is derived from an EMBL/GenBank/DDBJ whole genome shotgun (WGS) entry which is preliminary data.</text>
</comment>
<keyword evidence="3 4" id="KW-0145">Chemotaxis</keyword>
<dbReference type="GO" id="GO:0008984">
    <property type="term" value="F:protein-glutamate methylesterase activity"/>
    <property type="evidence" value="ECO:0007669"/>
    <property type="project" value="UniProtKB-UniRule"/>
</dbReference>
<comment type="domain">
    <text evidence="3">Contains a C-terminal catalytic domain, and an N-terminal region which modulates catalytic activity.</text>
</comment>
<dbReference type="SUPFAM" id="SSF52172">
    <property type="entry name" value="CheY-like"/>
    <property type="match status" value="1"/>
</dbReference>
<keyword evidence="3" id="KW-0963">Cytoplasm</keyword>
<comment type="PTM">
    <text evidence="3">Phosphorylated by CheA. Phosphorylation of the N-terminal regulatory domain activates the methylesterase activity.</text>
</comment>
<dbReference type="PROSITE" id="PS50110">
    <property type="entry name" value="RESPONSE_REGULATORY"/>
    <property type="match status" value="1"/>
</dbReference>
<feature type="active site" evidence="3 4">
    <location>
        <position position="300"/>
    </location>
</feature>
<dbReference type="NCBIfam" id="NF001965">
    <property type="entry name" value="PRK00742.1"/>
    <property type="match status" value="1"/>
</dbReference>
<dbReference type="PANTHER" id="PTHR42872">
    <property type="entry name" value="PROTEIN-GLUTAMATE METHYLESTERASE/PROTEIN-GLUTAMINE GLUTAMINASE"/>
    <property type="match status" value="1"/>
</dbReference>
<comment type="function">
    <text evidence="3">Involved in chemotaxis. Part of a chemotaxis signal transduction system that modulates chemotaxis in response to various stimuli. Catalyzes the demethylation of specific methylglutamate residues introduced into the chemoreceptors (methyl-accepting chemotaxis proteins or MCP) by CheR. Also mediates the irreversible deamidation of specific glutamine residues to glutamic acid.</text>
</comment>
<evidence type="ECO:0000259" key="6">
    <source>
        <dbReference type="PROSITE" id="PS50110"/>
    </source>
</evidence>
<dbReference type="PANTHER" id="PTHR42872:SF3">
    <property type="entry name" value="PROTEIN-GLUTAMATE METHYLESTERASE_PROTEIN-GLUTAMINE GLUTAMINASE 1"/>
    <property type="match status" value="1"/>
</dbReference>
<dbReference type="InterPro" id="IPR000673">
    <property type="entry name" value="Sig_transdc_resp-reg_Me-estase"/>
</dbReference>
<dbReference type="InterPro" id="IPR035909">
    <property type="entry name" value="CheB_C"/>
</dbReference>
<comment type="similarity">
    <text evidence="3">Belongs to the CheB family.</text>
</comment>
<dbReference type="PROSITE" id="PS50122">
    <property type="entry name" value="CHEB"/>
    <property type="match status" value="1"/>
</dbReference>
<evidence type="ECO:0000256" key="3">
    <source>
        <dbReference type="HAMAP-Rule" id="MF_00099"/>
    </source>
</evidence>
<evidence type="ECO:0000256" key="1">
    <source>
        <dbReference type="ARBA" id="ARBA00022801"/>
    </source>
</evidence>
<evidence type="ECO:0000259" key="7">
    <source>
        <dbReference type="PROSITE" id="PS50122"/>
    </source>
</evidence>
<dbReference type="CDD" id="cd17541">
    <property type="entry name" value="REC_CheB-like"/>
    <property type="match status" value="1"/>
</dbReference>
<dbReference type="GO" id="GO:0005737">
    <property type="term" value="C:cytoplasm"/>
    <property type="evidence" value="ECO:0007669"/>
    <property type="project" value="UniProtKB-SubCell"/>
</dbReference>
<keyword evidence="1 3" id="KW-0378">Hydrolase</keyword>
<comment type="catalytic activity">
    <reaction evidence="2 3">
        <text>[protein]-L-glutamate 5-O-methyl ester + H2O = L-glutamyl-[protein] + methanol + H(+)</text>
        <dbReference type="Rhea" id="RHEA:23236"/>
        <dbReference type="Rhea" id="RHEA-COMP:10208"/>
        <dbReference type="Rhea" id="RHEA-COMP:10311"/>
        <dbReference type="ChEBI" id="CHEBI:15377"/>
        <dbReference type="ChEBI" id="CHEBI:15378"/>
        <dbReference type="ChEBI" id="CHEBI:17790"/>
        <dbReference type="ChEBI" id="CHEBI:29973"/>
        <dbReference type="ChEBI" id="CHEBI:82795"/>
        <dbReference type="EC" id="3.1.1.61"/>
    </reaction>
</comment>
<dbReference type="SMART" id="SM00448">
    <property type="entry name" value="REC"/>
    <property type="match status" value="1"/>
</dbReference>
<dbReference type="SUPFAM" id="SSF52738">
    <property type="entry name" value="Methylesterase CheB, C-terminal domain"/>
    <property type="match status" value="1"/>
</dbReference>
<comment type="subcellular location">
    <subcellularLocation>
        <location evidence="3">Cytoplasm</location>
    </subcellularLocation>
</comment>
<dbReference type="RefSeq" id="WP_136777020.1">
    <property type="nucleotide sequence ID" value="NZ_SUPK01000003.1"/>
</dbReference>
<comment type="catalytic activity">
    <reaction evidence="3">
        <text>L-glutaminyl-[protein] + H2O = L-glutamyl-[protein] + NH4(+)</text>
        <dbReference type="Rhea" id="RHEA:16441"/>
        <dbReference type="Rhea" id="RHEA-COMP:10207"/>
        <dbReference type="Rhea" id="RHEA-COMP:10208"/>
        <dbReference type="ChEBI" id="CHEBI:15377"/>
        <dbReference type="ChEBI" id="CHEBI:28938"/>
        <dbReference type="ChEBI" id="CHEBI:29973"/>
        <dbReference type="ChEBI" id="CHEBI:30011"/>
        <dbReference type="EC" id="3.5.1.44"/>
    </reaction>
</comment>
<feature type="domain" description="CheB-type methylesterase" evidence="7">
    <location>
        <begin position="165"/>
        <end position="359"/>
    </location>
</feature>
<evidence type="ECO:0000256" key="4">
    <source>
        <dbReference type="PROSITE-ProRule" id="PRU00050"/>
    </source>
</evidence>
<evidence type="ECO:0000256" key="5">
    <source>
        <dbReference type="PROSITE-ProRule" id="PRU00169"/>
    </source>
</evidence>
<dbReference type="EC" id="3.1.1.61" evidence="3"/>
<evidence type="ECO:0000313" key="8">
    <source>
        <dbReference type="EMBL" id="TJY42601.1"/>
    </source>
</evidence>
<name>A0A4U0FCY4_9BACL</name>
<reference evidence="8 9" key="1">
    <citation type="submission" date="2019-04" db="EMBL/GenBank/DDBJ databases">
        <title>Cohnella sp. nov., isolated from soil.</title>
        <authorList>
            <person name="Kim W."/>
        </authorList>
    </citation>
    <scope>NUCLEOTIDE SEQUENCE [LARGE SCALE GENOMIC DNA]</scope>
    <source>
        <strain evidence="8 9">CAU 1483</strain>
    </source>
</reference>
<feature type="active site" evidence="3 4">
    <location>
        <position position="204"/>
    </location>
</feature>
<accession>A0A4U0FCY4</accession>
<keyword evidence="3 5" id="KW-0597">Phosphoprotein</keyword>
<dbReference type="CDD" id="cd16432">
    <property type="entry name" value="CheB_Rec"/>
    <property type="match status" value="1"/>
</dbReference>
<dbReference type="EC" id="3.5.1.44" evidence="3"/>
<feature type="domain" description="Response regulatory" evidence="6">
    <location>
        <begin position="5"/>
        <end position="122"/>
    </location>
</feature>
<dbReference type="AlphaFoldDB" id="A0A4U0FCY4"/>
<dbReference type="Pfam" id="PF01339">
    <property type="entry name" value="CheB_methylest"/>
    <property type="match status" value="1"/>
</dbReference>
<dbReference type="GO" id="GO:0006935">
    <property type="term" value="P:chemotaxis"/>
    <property type="evidence" value="ECO:0007669"/>
    <property type="project" value="UniProtKB-UniRule"/>
</dbReference>
<evidence type="ECO:0000256" key="2">
    <source>
        <dbReference type="ARBA" id="ARBA00048267"/>
    </source>
</evidence>
<feature type="active site" evidence="3 4">
    <location>
        <position position="177"/>
    </location>
</feature>
<dbReference type="OrthoDB" id="9793421at2"/>
<dbReference type="GO" id="GO:0000156">
    <property type="term" value="F:phosphorelay response regulator activity"/>
    <property type="evidence" value="ECO:0007669"/>
    <property type="project" value="InterPro"/>
</dbReference>
<sequence>MPAIKVLVVDDSLFMRKLITRLIDEDGTMKVIGSAMNGLEAVKLTKELLPDVVTMDIEMPYMNGLDALAQIMKERPTPIVMLSSLTEDGAAATITALQHGAVDFIRKPAGSISVDLYKVKEELAGKIKAAAQSKPVRYSPVPRARMASPAGAAGSAGALQMNQKRMIVNEIVAIGTSTGGPRALETVISSLPENFAHPILVVQHMPPKFTYTLARRLDASSGVRVVEAEDNQLIQSGTAYIAPGDSHMKAVEINGELRIQLSQEALRSGHRPSVDVLFESVAKLRNLKRHLVIMTGMGSDGAKGMLLAKESGAATTIAEAEETCVVYGMPKCAVELGCVDHLLPLDRIAGKIVDVTKTH</sequence>
<gene>
    <name evidence="3" type="primary">cheB</name>
    <name evidence="8" type="ORF">E5161_07035</name>
</gene>
<keyword evidence="9" id="KW-1185">Reference proteome</keyword>
<dbReference type="HAMAP" id="MF_00099">
    <property type="entry name" value="CheB_chemtxs"/>
    <property type="match status" value="1"/>
</dbReference>
<dbReference type="Gene3D" id="3.40.50.180">
    <property type="entry name" value="Methylesterase CheB, C-terminal domain"/>
    <property type="match status" value="1"/>
</dbReference>